<evidence type="ECO:0000313" key="3">
    <source>
        <dbReference type="EMBL" id="CAI3983410.1"/>
    </source>
</evidence>
<feature type="domain" description="Ubiquitin-like" evidence="1">
    <location>
        <begin position="22"/>
        <end position="79"/>
    </location>
</feature>
<dbReference type="CDD" id="cd17039">
    <property type="entry name" value="Ubl_ubiquitin_like"/>
    <property type="match status" value="1"/>
</dbReference>
<feature type="domain" description="Rhodanese" evidence="2">
    <location>
        <begin position="264"/>
        <end position="387"/>
    </location>
</feature>
<dbReference type="PROSITE" id="PS50053">
    <property type="entry name" value="UBIQUITIN_2"/>
    <property type="match status" value="1"/>
</dbReference>
<dbReference type="Gene3D" id="3.10.20.90">
    <property type="entry name" value="Phosphatidylinositol 3-kinase Catalytic Subunit, Chain A, domain 1"/>
    <property type="match status" value="1"/>
</dbReference>
<gene>
    <name evidence="3" type="ORF">C1SCF055_LOCUS11025</name>
</gene>
<accession>A0A9P1C308</accession>
<dbReference type="Pfam" id="PF00581">
    <property type="entry name" value="Rhodanese"/>
    <property type="match status" value="1"/>
</dbReference>
<sequence length="413" mass="46344">MFDFDFESLESELLENPENPFISLTVTGLDGSEYSFDVQRGCMVREVKASLEKLRGIPVFEQRLCRDFHELKDESFLHDGCELQLLRSVVNDAEWLEQCIKANKELVREAAMREVSVLAYAAEALRADQDFALDLVSGHGFALRYFSADVRANREVVLSAVQSAGSMLKCAEAGLKGDPEIVLAAVQHDAKALMHADPDLLHDTDFTMQAMATNRLVADYLLSLTLEGKVQAETKRKSEEAWQQGEADARDSGLTLESAHLQFLRNEALFLDSRSVDEFDRSHLAGAFSFAERSPMLARLVQEGEDLEQTANPALKQLVRFPNKAVIVYSDSGSDDLSLGYISRCVRVTQELRRACRRQPSLGHEKRIFRLIGGLNQWKRAGFPVHGDQRPLINDHILFEGGIHGYLNLENDI</sequence>
<dbReference type="Pfam" id="PF13475">
    <property type="entry name" value="DUF4116"/>
    <property type="match status" value="2"/>
</dbReference>
<dbReference type="InterPro" id="IPR029071">
    <property type="entry name" value="Ubiquitin-like_domsf"/>
</dbReference>
<evidence type="ECO:0000313" key="4">
    <source>
        <dbReference type="EMBL" id="CAL1136785.1"/>
    </source>
</evidence>
<dbReference type="PROSITE" id="PS50206">
    <property type="entry name" value="RHODANESE_3"/>
    <property type="match status" value="1"/>
</dbReference>
<comment type="caution">
    <text evidence="3">The sequence shown here is derived from an EMBL/GenBank/DDBJ whole genome shotgun (WGS) entry which is preliminary data.</text>
</comment>
<reference evidence="3" key="1">
    <citation type="submission" date="2022-10" db="EMBL/GenBank/DDBJ databases">
        <authorList>
            <person name="Chen Y."/>
            <person name="Dougan E. K."/>
            <person name="Chan C."/>
            <person name="Rhodes N."/>
            <person name="Thang M."/>
        </authorList>
    </citation>
    <scope>NUCLEOTIDE SEQUENCE</scope>
</reference>
<name>A0A9P1C308_9DINO</name>
<dbReference type="InterPro" id="IPR025197">
    <property type="entry name" value="DUF4116"/>
</dbReference>
<evidence type="ECO:0000259" key="2">
    <source>
        <dbReference type="PROSITE" id="PS50206"/>
    </source>
</evidence>
<dbReference type="InterPro" id="IPR000626">
    <property type="entry name" value="Ubiquitin-like_dom"/>
</dbReference>
<dbReference type="EMBL" id="CAMXCT010000800">
    <property type="protein sequence ID" value="CAI3983410.1"/>
    <property type="molecule type" value="Genomic_DNA"/>
</dbReference>
<evidence type="ECO:0000313" key="6">
    <source>
        <dbReference type="Proteomes" id="UP001152797"/>
    </source>
</evidence>
<dbReference type="SMART" id="SM00450">
    <property type="entry name" value="RHOD"/>
    <property type="match status" value="1"/>
</dbReference>
<dbReference type="InterPro" id="IPR036873">
    <property type="entry name" value="Rhodanese-like_dom_sf"/>
</dbReference>
<dbReference type="OrthoDB" id="419283at2759"/>
<dbReference type="EMBL" id="CAMXCT020000800">
    <property type="protein sequence ID" value="CAL1136785.1"/>
    <property type="molecule type" value="Genomic_DNA"/>
</dbReference>
<proteinExistence type="predicted"/>
<evidence type="ECO:0000313" key="5">
    <source>
        <dbReference type="EMBL" id="CAL4770722.1"/>
    </source>
</evidence>
<dbReference type="EMBL" id="CAMXCT030000800">
    <property type="protein sequence ID" value="CAL4770722.1"/>
    <property type="molecule type" value="Genomic_DNA"/>
</dbReference>
<organism evidence="3">
    <name type="scientific">Cladocopium goreaui</name>
    <dbReference type="NCBI Taxonomy" id="2562237"/>
    <lineage>
        <taxon>Eukaryota</taxon>
        <taxon>Sar</taxon>
        <taxon>Alveolata</taxon>
        <taxon>Dinophyceae</taxon>
        <taxon>Suessiales</taxon>
        <taxon>Symbiodiniaceae</taxon>
        <taxon>Cladocopium</taxon>
    </lineage>
</organism>
<reference evidence="4" key="2">
    <citation type="submission" date="2024-04" db="EMBL/GenBank/DDBJ databases">
        <authorList>
            <person name="Chen Y."/>
            <person name="Shah S."/>
            <person name="Dougan E. K."/>
            <person name="Thang M."/>
            <person name="Chan C."/>
        </authorList>
    </citation>
    <scope>NUCLEOTIDE SEQUENCE [LARGE SCALE GENOMIC DNA]</scope>
</reference>
<dbReference type="AlphaFoldDB" id="A0A9P1C308"/>
<dbReference type="SUPFAM" id="SSF52821">
    <property type="entry name" value="Rhodanese/Cell cycle control phosphatase"/>
    <property type="match status" value="1"/>
</dbReference>
<dbReference type="Gene3D" id="3.40.250.10">
    <property type="entry name" value="Rhodanese-like domain"/>
    <property type="match status" value="1"/>
</dbReference>
<dbReference type="SUPFAM" id="SSF54236">
    <property type="entry name" value="Ubiquitin-like"/>
    <property type="match status" value="1"/>
</dbReference>
<protein>
    <submittedName>
        <fullName evidence="5">Rhodanese domain-containing protein</fullName>
    </submittedName>
</protein>
<dbReference type="Proteomes" id="UP001152797">
    <property type="component" value="Unassembled WGS sequence"/>
</dbReference>
<dbReference type="InterPro" id="IPR001763">
    <property type="entry name" value="Rhodanese-like_dom"/>
</dbReference>
<evidence type="ECO:0000259" key="1">
    <source>
        <dbReference type="PROSITE" id="PS50053"/>
    </source>
</evidence>
<keyword evidence="6" id="KW-1185">Reference proteome</keyword>